<dbReference type="SUPFAM" id="SSF55961">
    <property type="entry name" value="Bet v1-like"/>
    <property type="match status" value="1"/>
</dbReference>
<name>A0ABW4V2H0_9MICO</name>
<feature type="region of interest" description="Disordered" evidence="2">
    <location>
        <begin position="166"/>
        <end position="237"/>
    </location>
</feature>
<comment type="caution">
    <text evidence="4">The sequence shown here is derived from an EMBL/GenBank/DDBJ whole genome shotgun (WGS) entry which is preliminary data.</text>
</comment>
<evidence type="ECO:0000256" key="1">
    <source>
        <dbReference type="ARBA" id="ARBA00006817"/>
    </source>
</evidence>
<dbReference type="EMBL" id="JBHUHF010000001">
    <property type="protein sequence ID" value="MFD2024976.1"/>
    <property type="molecule type" value="Genomic_DNA"/>
</dbReference>
<dbReference type="InterPro" id="IPR013538">
    <property type="entry name" value="ASHA1/2-like_C"/>
</dbReference>
<feature type="domain" description="Activator of Hsp90 ATPase homologue 1/2-like C-terminal" evidence="3">
    <location>
        <begin position="39"/>
        <end position="145"/>
    </location>
</feature>
<accession>A0ABW4V2H0</accession>
<dbReference type="RefSeq" id="WP_377196895.1">
    <property type="nucleotide sequence ID" value="NZ_JBHUHF010000001.1"/>
</dbReference>
<feature type="compositionally biased region" description="Pro residues" evidence="2">
    <location>
        <begin position="183"/>
        <end position="207"/>
    </location>
</feature>
<dbReference type="Gene3D" id="3.30.530.20">
    <property type="match status" value="1"/>
</dbReference>
<dbReference type="Proteomes" id="UP001597338">
    <property type="component" value="Unassembled WGS sequence"/>
</dbReference>
<comment type="similarity">
    <text evidence="1">Belongs to the AHA1 family.</text>
</comment>
<reference evidence="5" key="1">
    <citation type="journal article" date="2019" name="Int. J. Syst. Evol. Microbiol.">
        <title>The Global Catalogue of Microorganisms (GCM) 10K type strain sequencing project: providing services to taxonomists for standard genome sequencing and annotation.</title>
        <authorList>
            <consortium name="The Broad Institute Genomics Platform"/>
            <consortium name="The Broad Institute Genome Sequencing Center for Infectious Disease"/>
            <person name="Wu L."/>
            <person name="Ma J."/>
        </authorList>
    </citation>
    <scope>NUCLEOTIDE SEQUENCE [LARGE SCALE GENOMIC DNA]</scope>
    <source>
        <strain evidence="5">CCM 7043</strain>
    </source>
</reference>
<feature type="compositionally biased region" description="Basic residues" evidence="2">
    <location>
        <begin position="225"/>
        <end position="237"/>
    </location>
</feature>
<evidence type="ECO:0000313" key="5">
    <source>
        <dbReference type="Proteomes" id="UP001597338"/>
    </source>
</evidence>
<proteinExistence type="inferred from homology"/>
<sequence length="237" mass="25174">MPLTIDPATTAGLVTREVRDGSRDGVPTKVAVARRTYAAERADLWDALTSADRLPRWFLPVSGDLTVGGRYQLEGNAGGVVERCAAPDDFAVTWEFGDTVSWLTVSLTPADGGTTLELVHESPVDPDFAAQYGPGAVGVGWDLALVGLGLHLATGSDNDATEFEQWTLSPSGSSSSGWRAPAGPMPPSPPGRTPPKPAPPVTAPWPSTPCRRSRECRPGREPRCPRLRAGRRVRGAR</sequence>
<gene>
    <name evidence="4" type="ORF">ACFSL2_05580</name>
</gene>
<evidence type="ECO:0000313" key="4">
    <source>
        <dbReference type="EMBL" id="MFD2024976.1"/>
    </source>
</evidence>
<organism evidence="4 5">
    <name type="scientific">Promicromonospora aerolata</name>
    <dbReference type="NCBI Taxonomy" id="195749"/>
    <lineage>
        <taxon>Bacteria</taxon>
        <taxon>Bacillati</taxon>
        <taxon>Actinomycetota</taxon>
        <taxon>Actinomycetes</taxon>
        <taxon>Micrococcales</taxon>
        <taxon>Promicromonosporaceae</taxon>
        <taxon>Promicromonospora</taxon>
    </lineage>
</organism>
<evidence type="ECO:0000256" key="2">
    <source>
        <dbReference type="SAM" id="MobiDB-lite"/>
    </source>
</evidence>
<protein>
    <submittedName>
        <fullName evidence="4">SRPBCC family protein</fullName>
    </submittedName>
</protein>
<evidence type="ECO:0000259" key="3">
    <source>
        <dbReference type="Pfam" id="PF08327"/>
    </source>
</evidence>
<feature type="compositionally biased region" description="Low complexity" evidence="2">
    <location>
        <begin position="169"/>
        <end position="182"/>
    </location>
</feature>
<dbReference type="CDD" id="cd08899">
    <property type="entry name" value="SRPBCC_CalC_Aha1-like_6"/>
    <property type="match status" value="1"/>
</dbReference>
<dbReference type="InterPro" id="IPR023393">
    <property type="entry name" value="START-like_dom_sf"/>
</dbReference>
<feature type="compositionally biased region" description="Basic and acidic residues" evidence="2">
    <location>
        <begin position="212"/>
        <end position="224"/>
    </location>
</feature>
<dbReference type="Pfam" id="PF08327">
    <property type="entry name" value="AHSA1"/>
    <property type="match status" value="1"/>
</dbReference>
<keyword evidence="5" id="KW-1185">Reference proteome</keyword>